<sequence length="926" mass="106428">MAHMVDSALQYMFYIYKYLILYKTGGNAHYTSERIIQELICVMSDIISRSIINDMKVSPVFSLLMDETTDVAVMKQLITYGKYLTFSGDTCEVKTAFINMDDLINGKAETIVESTEKFFEKTGLRFDQLSGLGSDGASVMVGKKTGVSTRLREKSPELINIHCMAHRLALASSQTVNEVPYIKKFSSILQQLFYYYQNSSVRMAGLTEIQKILGDPVLKLKEAKSVRWLSHQRAVDSLRRCLPSVIVSLEREASERGDATAAGLSVFMKQYNFIATLYLLSDVLPHLTKLSLLFQRRYLDLSLIDPVLSSTITIISQLIHHEGEYTRSVDDVITNFEPQLPVVEDTKKAQFKAKIYYPYIEAVIKNLKERFPDVKLIDAFTIFDSSLITKSHEDVIEDASQKEKLEVYIIRVVWSDHTTQIVYRRYTDFFDFHYALIFNAFLPCLPQIKIHELFPEEAGTNNPSHRIIPFFPGKNLFQRINTRRFVSDRLEKIDQFCQELIHLPAKLSECREVLNFFEARPEDLNPPTKLDSEKRRRGVISQPIQLETYMAIDDFNKQQRNELSLHAGDNVEVIEKNDSGWWFVVVEGEQGWVPAAYLEKPGEENQINEDFQTIEVGNGQESYVTIQKYKAENDDEISLDNGVVVLVLKKNLDGWWFVRHEGREGWAPATYLKKTYDNTQTEHKSADTLTLNSTRSVLRSPMIRHKPPPRQGTIKKSLTRSKREKCEYFTIGRFQASLKEGISFEKGQQVQVMDKSTDGWWFVKIEEREGWAPSSYIEEKRRNQWTIDDTQVIKPGVSDITEVTSHHQSEITPAKQLEQARARLKNVSISVKTTQITDIDRNDNNITKLSHSSTNSGSSKQTKQDSMETVNDFPYIATANFSSKENFMLNIEEGMEVEVMKKECWLVKSRDGRIGWVPSCCLTKRN</sequence>
<dbReference type="InterPro" id="IPR025398">
    <property type="entry name" value="DUF4371"/>
</dbReference>
<accession>A0ABM0MSY6</accession>
<dbReference type="SMART" id="SM00326">
    <property type="entry name" value="SH3"/>
    <property type="match status" value="4"/>
</dbReference>
<protein>
    <submittedName>
        <fullName evidence="8">Uncharacterized protein LOC100368807</fullName>
    </submittedName>
</protein>
<evidence type="ECO:0000313" key="7">
    <source>
        <dbReference type="Proteomes" id="UP000694865"/>
    </source>
</evidence>
<name>A0ABM0MSY6_SACKO</name>
<dbReference type="InterPro" id="IPR012337">
    <property type="entry name" value="RNaseH-like_sf"/>
</dbReference>
<dbReference type="Pfam" id="PF07653">
    <property type="entry name" value="SH3_2"/>
    <property type="match status" value="2"/>
</dbReference>
<feature type="domain" description="SH3" evidence="5">
    <location>
        <begin position="723"/>
        <end position="782"/>
    </location>
</feature>
<dbReference type="SUPFAM" id="SSF64268">
    <property type="entry name" value="PX domain"/>
    <property type="match status" value="1"/>
</dbReference>
<keyword evidence="7" id="KW-1185">Reference proteome</keyword>
<dbReference type="PROSITE" id="PS50195">
    <property type="entry name" value="PX"/>
    <property type="match status" value="1"/>
</dbReference>
<dbReference type="PROSITE" id="PS50002">
    <property type="entry name" value="SH3"/>
    <property type="match status" value="3"/>
</dbReference>
<dbReference type="PANTHER" id="PTHR15706">
    <property type="entry name" value="SH3 MULTIPLE DOMAIN"/>
    <property type="match status" value="1"/>
</dbReference>
<keyword evidence="2" id="KW-0677">Repeat</keyword>
<dbReference type="CDD" id="cd12016">
    <property type="entry name" value="SH3_Tks_2"/>
    <property type="match status" value="1"/>
</dbReference>
<dbReference type="InterPro" id="IPR036028">
    <property type="entry name" value="SH3-like_dom_sf"/>
</dbReference>
<dbReference type="Gene3D" id="2.30.30.40">
    <property type="entry name" value="SH3 Domains"/>
    <property type="match status" value="4"/>
</dbReference>
<dbReference type="CDD" id="cd12017">
    <property type="entry name" value="SH3_Tks_3"/>
    <property type="match status" value="1"/>
</dbReference>
<evidence type="ECO:0000259" key="6">
    <source>
        <dbReference type="PROSITE" id="PS50195"/>
    </source>
</evidence>
<evidence type="ECO:0000256" key="3">
    <source>
        <dbReference type="PROSITE-ProRule" id="PRU00192"/>
    </source>
</evidence>
<evidence type="ECO:0000256" key="1">
    <source>
        <dbReference type="ARBA" id="ARBA00022443"/>
    </source>
</evidence>
<dbReference type="Pfam" id="PF00018">
    <property type="entry name" value="SH3_1"/>
    <property type="match status" value="1"/>
</dbReference>
<feature type="compositionally biased region" description="Polar residues" evidence="4">
    <location>
        <begin position="844"/>
        <end position="861"/>
    </location>
</feature>
<feature type="region of interest" description="Disordered" evidence="4">
    <location>
        <begin position="842"/>
        <end position="867"/>
    </location>
</feature>
<dbReference type="Pfam" id="PF14291">
    <property type="entry name" value="DUF4371"/>
    <property type="match status" value="1"/>
</dbReference>
<dbReference type="GeneID" id="100368807"/>
<evidence type="ECO:0000256" key="4">
    <source>
        <dbReference type="SAM" id="MobiDB-lite"/>
    </source>
</evidence>
<evidence type="ECO:0000259" key="5">
    <source>
        <dbReference type="PROSITE" id="PS50002"/>
    </source>
</evidence>
<dbReference type="SUPFAM" id="SSF50044">
    <property type="entry name" value="SH3-domain"/>
    <property type="match status" value="4"/>
</dbReference>
<dbReference type="CDD" id="cd12015">
    <property type="entry name" value="SH3_Tks_1"/>
    <property type="match status" value="1"/>
</dbReference>
<organism evidence="7 8">
    <name type="scientific">Saccoglossus kowalevskii</name>
    <name type="common">Acorn worm</name>
    <dbReference type="NCBI Taxonomy" id="10224"/>
    <lineage>
        <taxon>Eukaryota</taxon>
        <taxon>Metazoa</taxon>
        <taxon>Hemichordata</taxon>
        <taxon>Enteropneusta</taxon>
        <taxon>Harrimaniidae</taxon>
        <taxon>Saccoglossus</taxon>
    </lineage>
</organism>
<dbReference type="InterPro" id="IPR036871">
    <property type="entry name" value="PX_dom_sf"/>
</dbReference>
<dbReference type="InterPro" id="IPR001683">
    <property type="entry name" value="PX_dom"/>
</dbReference>
<gene>
    <name evidence="8" type="primary">LOC100368807</name>
</gene>
<keyword evidence="1 3" id="KW-0728">SH3 domain</keyword>
<dbReference type="InterPro" id="IPR051228">
    <property type="entry name" value="NADPH_Oxidase/PX-Domain"/>
</dbReference>
<dbReference type="Gene3D" id="3.30.1520.10">
    <property type="entry name" value="Phox-like domain"/>
    <property type="match status" value="1"/>
</dbReference>
<dbReference type="Proteomes" id="UP000694865">
    <property type="component" value="Unplaced"/>
</dbReference>
<feature type="domain" description="SH3" evidence="5">
    <location>
        <begin position="618"/>
        <end position="677"/>
    </location>
</feature>
<dbReference type="PANTHER" id="PTHR15706:SF2">
    <property type="entry name" value="SH3 AND PX DOMAIN-CONTAINING PROTEIN 2A"/>
    <property type="match status" value="1"/>
</dbReference>
<evidence type="ECO:0000256" key="2">
    <source>
        <dbReference type="ARBA" id="ARBA00022737"/>
    </source>
</evidence>
<reference evidence="8" key="1">
    <citation type="submission" date="2025-08" db="UniProtKB">
        <authorList>
            <consortium name="RefSeq"/>
        </authorList>
    </citation>
    <scope>IDENTIFICATION</scope>
    <source>
        <tissue evidence="8">Testes</tissue>
    </source>
</reference>
<feature type="domain" description="SH3" evidence="5">
    <location>
        <begin position="544"/>
        <end position="603"/>
    </location>
</feature>
<evidence type="ECO:0000313" key="8">
    <source>
        <dbReference type="RefSeq" id="XP_006823127.1"/>
    </source>
</evidence>
<dbReference type="RefSeq" id="XP_006823127.1">
    <property type="nucleotide sequence ID" value="XM_006823064.1"/>
</dbReference>
<proteinExistence type="predicted"/>
<dbReference type="InterPro" id="IPR001452">
    <property type="entry name" value="SH3_domain"/>
</dbReference>
<dbReference type="SUPFAM" id="SSF53098">
    <property type="entry name" value="Ribonuclease H-like"/>
    <property type="match status" value="1"/>
</dbReference>
<dbReference type="Pfam" id="PF00787">
    <property type="entry name" value="PX"/>
    <property type="match status" value="1"/>
</dbReference>
<feature type="domain" description="PX" evidence="6">
    <location>
        <begin position="386"/>
        <end position="524"/>
    </location>
</feature>
<dbReference type="SMART" id="SM00312">
    <property type="entry name" value="PX"/>
    <property type="match status" value="1"/>
</dbReference>